<feature type="domain" description="Pesticidal crystal protein Cry22Aa Ig-like" evidence="2">
    <location>
        <begin position="522"/>
        <end position="593"/>
    </location>
</feature>
<dbReference type="PANTHER" id="PTHR15127">
    <property type="entry name" value="HEAVYWEIGHT, ISOFORM A"/>
    <property type="match status" value="1"/>
</dbReference>
<evidence type="ECO:0000256" key="1">
    <source>
        <dbReference type="ARBA" id="ARBA00022999"/>
    </source>
</evidence>
<dbReference type="Proteomes" id="UP001501758">
    <property type="component" value="Unassembled WGS sequence"/>
</dbReference>
<reference evidence="4" key="1">
    <citation type="journal article" date="2019" name="Int. J. Syst. Evol. Microbiol.">
        <title>The Global Catalogue of Microorganisms (GCM) 10K type strain sequencing project: providing services to taxonomists for standard genome sequencing and annotation.</title>
        <authorList>
            <consortium name="The Broad Institute Genomics Platform"/>
            <consortium name="The Broad Institute Genome Sequencing Center for Infectious Disease"/>
            <person name="Wu L."/>
            <person name="Ma J."/>
        </authorList>
    </citation>
    <scope>NUCLEOTIDE SEQUENCE [LARGE SCALE GENOMIC DNA]</scope>
    <source>
        <strain evidence="4">JCM 15974</strain>
    </source>
</reference>
<evidence type="ECO:0000259" key="2">
    <source>
        <dbReference type="Pfam" id="PF16403"/>
    </source>
</evidence>
<dbReference type="InterPro" id="IPR051846">
    <property type="entry name" value="SH2_domain_adapters"/>
</dbReference>
<evidence type="ECO:0000313" key="4">
    <source>
        <dbReference type="Proteomes" id="UP001501758"/>
    </source>
</evidence>
<dbReference type="EMBL" id="BAAAGE010000002">
    <property type="protein sequence ID" value="GAA0719757.1"/>
    <property type="molecule type" value="Genomic_DNA"/>
</dbReference>
<proteinExistence type="predicted"/>
<dbReference type="Pfam" id="PF16403">
    <property type="entry name" value="Bact_surface_Ig-like"/>
    <property type="match status" value="5"/>
</dbReference>
<dbReference type="InterPro" id="IPR038707">
    <property type="entry name" value="TraQ_sf"/>
</dbReference>
<feature type="domain" description="Pesticidal crystal protein Cry22Aa Ig-like" evidence="2">
    <location>
        <begin position="443"/>
        <end position="514"/>
    </location>
</feature>
<dbReference type="Gene3D" id="2.60.40.10">
    <property type="entry name" value="Immunoglobulins"/>
    <property type="match status" value="5"/>
</dbReference>
<feature type="domain" description="Pesticidal crystal protein Cry22Aa Ig-like" evidence="2">
    <location>
        <begin position="364"/>
        <end position="435"/>
    </location>
</feature>
<comment type="caution">
    <text evidence="3">The sequence shown here is derived from an EMBL/GenBank/DDBJ whole genome shotgun (WGS) entry which is preliminary data.</text>
</comment>
<dbReference type="InterPro" id="IPR013783">
    <property type="entry name" value="Ig-like_fold"/>
</dbReference>
<dbReference type="RefSeq" id="WP_343912112.1">
    <property type="nucleotide sequence ID" value="NZ_BAAAGE010000002.1"/>
</dbReference>
<protein>
    <recommendedName>
        <fullName evidence="2">Pesticidal crystal protein Cry22Aa Ig-like domain-containing protein</fullName>
    </recommendedName>
</protein>
<accession>A0ABP3TZ00</accession>
<dbReference type="PANTHER" id="PTHR15127:SF32">
    <property type="entry name" value="HEAVYWEIGHT, ISOFORM A"/>
    <property type="match status" value="1"/>
</dbReference>
<evidence type="ECO:0000313" key="3">
    <source>
        <dbReference type="EMBL" id="GAA0719757.1"/>
    </source>
</evidence>
<keyword evidence="1" id="KW-0727">SH2 domain</keyword>
<feature type="domain" description="Pesticidal crystal protein Cry22Aa Ig-like" evidence="2">
    <location>
        <begin position="680"/>
        <end position="752"/>
    </location>
</feature>
<keyword evidence="4" id="KW-1185">Reference proteome</keyword>
<dbReference type="InterPro" id="IPR032179">
    <property type="entry name" value="Cry22Aa_Ig-like"/>
</dbReference>
<name>A0ABP3TZ00_9FLAO</name>
<dbReference type="Gene3D" id="2.60.40.2410">
    <property type="entry name" value="Uncharacterised protein PF12988, DUF3872"/>
    <property type="match status" value="3"/>
</dbReference>
<dbReference type="PROSITE" id="PS51257">
    <property type="entry name" value="PROKAR_LIPOPROTEIN"/>
    <property type="match status" value="1"/>
</dbReference>
<feature type="domain" description="Pesticidal crystal protein Cry22Aa Ig-like" evidence="2">
    <location>
        <begin position="601"/>
        <end position="672"/>
    </location>
</feature>
<gene>
    <name evidence="3" type="ORF">GCM10009430_19170</name>
</gene>
<sequence>MKKTFQYTITALVFVFILIACNKEITEDLLVFFRVEFNETTFEAFVDTEEETTFTISGVDDIAAGDYQIKYDVTEGAGSYFLNEIEISENEFVDLPAGPEFTIEYVGTLVGVNKVTVTLRDAQEREEEFVLTYNVNDTDFTFDVVPSSETTYVSGEIDLDLSIEEISSATYEIEYTFISPTDITTEGTGTISVDNTDLEPDTLREIAVGDSRWRFTGVTLGTVDVEFTVTSSLGVSKSKLLNIVVGETPDFTFTATLVDINATVFTTNSDAAINFNITETTGMSNYVMNYSTSNTGSLMYNGETFEPGDNIPIQVGESIGTYVGTIEGEHILGFQVDNSNTVTVSREASLTLTYRDPDGTPPMIELIGAAEITINVGETFVDPGATATDDIDGDISASITVAGSVDVNVPGTYTLVYSVQDSSGNTSTVNRIVIVIDNVAPVITITGDNPLIVLQGNPFNDPGATATDNVDGDITSQIQVTGSVDTNTVGTYELTYTVSDTAGNQVSASRTVNVINDNPPVITLVGDNPLEVSFGATFTDPGATASDDLDGDLTDQIQVSGAVDVTILGSYTLVYSVTDSSGNNVEVTRTVNVIDNTSPVITLEGANPFILNIGNTFTDPGANASDNVDGNITADITVSGSVDVNTPGDYILTYSVTDSSNNTATITRTVRVIDNVPPVITLIGASTITVLQGASYNDPGATASDNVDGNITASIQTTDNVNVNVPGSYTVQYNVQDAAGNSAAEVVRSVIVESNINFNLSTGVLTAPSGATVELTMTSGGDTSGNANIRAENSAGASLGIGITCWGLPNGTQCLDADGDGQDETSGFTFSMPSDGIANFTGSHNPDAGSTGNGTSFTITVNGNLIFQDNMTAGNGIPR</sequence>
<organism evidence="3 4">
    <name type="scientific">Aquimarina litoralis</name>
    <dbReference type="NCBI Taxonomy" id="584605"/>
    <lineage>
        <taxon>Bacteria</taxon>
        <taxon>Pseudomonadati</taxon>
        <taxon>Bacteroidota</taxon>
        <taxon>Flavobacteriia</taxon>
        <taxon>Flavobacteriales</taxon>
        <taxon>Flavobacteriaceae</taxon>
        <taxon>Aquimarina</taxon>
    </lineage>
</organism>